<protein>
    <submittedName>
        <fullName evidence="2">YXWGXW repeat-containing protein</fullName>
    </submittedName>
</protein>
<comment type="caution">
    <text evidence="2">The sequence shown here is derived from an EMBL/GenBank/DDBJ whole genome shotgun (WGS) entry which is preliminary data.</text>
</comment>
<reference evidence="2 3" key="1">
    <citation type="journal article" date="2015" name="Stand. Genomic Sci.">
        <title>Genomic Encyclopedia of Bacterial and Archaeal Type Strains, Phase III: the genomes of soil and plant-associated and newly described type strains.</title>
        <authorList>
            <person name="Whitman W.B."/>
            <person name="Woyke T."/>
            <person name="Klenk H.P."/>
            <person name="Zhou Y."/>
            <person name="Lilburn T.G."/>
            <person name="Beck B.J."/>
            <person name="De Vos P."/>
            <person name="Vandamme P."/>
            <person name="Eisen J.A."/>
            <person name="Garrity G."/>
            <person name="Hugenholtz P."/>
            <person name="Kyrpides N.C."/>
        </authorList>
    </citation>
    <scope>NUCLEOTIDE SEQUENCE [LARGE SCALE GENOMIC DNA]</scope>
    <source>
        <strain evidence="2 3">A3</strain>
    </source>
</reference>
<dbReference type="EMBL" id="SLWQ01000002">
    <property type="protein sequence ID" value="TCO41799.1"/>
    <property type="molecule type" value="Genomic_DNA"/>
</dbReference>
<dbReference type="InterPro" id="IPR024447">
    <property type="entry name" value="YXWGXW_rpt"/>
</dbReference>
<dbReference type="AlphaFoldDB" id="A0A4R2IDF0"/>
<dbReference type="Proteomes" id="UP000294862">
    <property type="component" value="Unassembled WGS sequence"/>
</dbReference>
<dbReference type="RefSeq" id="WP_182517867.1">
    <property type="nucleotide sequence ID" value="NZ_JACGXM010000005.1"/>
</dbReference>
<feature type="signal peptide" evidence="1">
    <location>
        <begin position="1"/>
        <end position="28"/>
    </location>
</feature>
<feature type="chain" id="PRO_5020771917" evidence="1">
    <location>
        <begin position="29"/>
        <end position="106"/>
    </location>
</feature>
<sequence>MHVHKQLMLAAALAIGGTCAMMATPAQARVHVDIYANVAPPPLRAEVVPAPRRGYVWVPGYWGWSNHRHRWHRGHWVRARHGYHYVPSRWDRDGDRWRYHGGRWER</sequence>
<evidence type="ECO:0000313" key="3">
    <source>
        <dbReference type="Proteomes" id="UP000294862"/>
    </source>
</evidence>
<accession>A0A4R2IDF0</accession>
<gene>
    <name evidence="2" type="ORF">EV148_102150</name>
</gene>
<keyword evidence="3" id="KW-1185">Reference proteome</keyword>
<keyword evidence="1" id="KW-0732">Signal</keyword>
<evidence type="ECO:0000313" key="2">
    <source>
        <dbReference type="EMBL" id="TCO41799.1"/>
    </source>
</evidence>
<organism evidence="2 3">
    <name type="scientific">Dokdonella fugitiva</name>
    <dbReference type="NCBI Taxonomy" id="328517"/>
    <lineage>
        <taxon>Bacteria</taxon>
        <taxon>Pseudomonadati</taxon>
        <taxon>Pseudomonadota</taxon>
        <taxon>Gammaproteobacteria</taxon>
        <taxon>Lysobacterales</taxon>
        <taxon>Rhodanobacteraceae</taxon>
        <taxon>Dokdonella</taxon>
    </lineage>
</organism>
<proteinExistence type="predicted"/>
<evidence type="ECO:0000256" key="1">
    <source>
        <dbReference type="SAM" id="SignalP"/>
    </source>
</evidence>
<name>A0A4R2IDF0_9GAMM</name>
<dbReference type="Pfam" id="PF12779">
    <property type="entry name" value="WXXGXW"/>
    <property type="match status" value="2"/>
</dbReference>